<feature type="chain" id="PRO_5037459792" evidence="6">
    <location>
        <begin position="21"/>
        <end position="950"/>
    </location>
</feature>
<reference evidence="7" key="1">
    <citation type="submission" date="2021-01" db="EMBL/GenBank/DDBJ databases">
        <title>Modified the classification status of verrucomicrobia.</title>
        <authorList>
            <person name="Feng X."/>
        </authorList>
    </citation>
    <scope>NUCLEOTIDE SEQUENCE</scope>
    <source>
        <strain evidence="7">JCM 18052</strain>
    </source>
</reference>
<dbReference type="InterPro" id="IPR053180">
    <property type="entry name" value="Ca-binding_acidic-repeat"/>
</dbReference>
<keyword evidence="8" id="KW-1185">Reference proteome</keyword>
<feature type="region of interest" description="Disordered" evidence="5">
    <location>
        <begin position="710"/>
        <end position="783"/>
    </location>
</feature>
<dbReference type="AlphaFoldDB" id="A0A934VB99"/>
<evidence type="ECO:0000256" key="4">
    <source>
        <dbReference type="ARBA" id="ARBA00022837"/>
    </source>
</evidence>
<dbReference type="Gene3D" id="4.10.1080.10">
    <property type="entry name" value="TSP type-3 repeat"/>
    <property type="match status" value="2"/>
</dbReference>
<dbReference type="PANTHER" id="PTHR37467">
    <property type="entry name" value="EXPORTED CALCIUM-BINDING GLYCOPROTEIN-RELATED"/>
    <property type="match status" value="1"/>
</dbReference>
<sequence length="950" mass="103062">MFRNLSPLAFLLTLCSSSTAAPPAWWAARGAINGSTINDNAPVLQGQLKHFVTKAVAEMNGRLPGGAGPELNGMVGGWVAAHPSSGDQAVMLTGQLKAVAKPIYERLVEVRYLDVPPAWLPAAAGPGDNQLANIGQLKTVFNFDLTAPVNTLPEWWQRYYFNWQVGIDPLADHDGDGLSNYQEYLDHSPPNDHLADIDGDGMPDAWELLHGLIVGSWDGNGDADEDGIWNYQEYQLGSDPQSPSTGGVPDVSRDSDSDGMPDRWEVSYGKFSYDSGLGTYKFTKTLDWNIDDSTLDFDNDGLANLAEYAAGTHPALFDSDSDDLPDGWEVLNGLNPNSSYGEEGEDGGYGDFEGDGVVNKAEYILNFDPNSPLTGGVPDHTKDSDSDGMPDHWEATFAEAHYDAVLGHNVFVRTLNWQVNDAAVDFDNDGATNLAEYAAHTDPTDYDSDGDALPDGWEIANGLDPNSYYGQSGEDGGSGDFDGDGVINQVEYLLGTNPRSPAGNVADFTRDGDSDGMPDRWEALYVKEEYDSNLQHYVFIRTVDWQVNDAALDFDQDGLTNLQEYQNDTNPADYDTDGDFLPDSWELTHQMDPNSATGGEGRRGDRDLDGIENQYEYLLGSDPNNRVTGGVLDANRDRDGDGMPDAWEVLWGAWGWHSETNHRLYNRSTDWETADAAIDIEGDGLTNIQEYRYGTNPTTEYTDYDSLPDNWEILNGLNPNSEDGGEGGLGDPDNDGYTNQQEYDNGTNPHFAEDTDGDGMPDGWEIRHGLDKDDDSDSGTDLEPDALVNLIEYLVGTDPNVSDSDDDGIPDGLEDFDGDGLSNAHEQTYQTNPALRDSDADGISDYDEISVHGTNPLAADTNGDGLSDLQAIQQGVSATATDTDLDGLTNAQEALLGTNPLKTDSDGDGRDDALDAYPLNAMFTDPITSNPADTTAPLITIEEPLNAVKQ</sequence>
<evidence type="ECO:0000256" key="2">
    <source>
        <dbReference type="ARBA" id="ARBA00022525"/>
    </source>
</evidence>
<evidence type="ECO:0000313" key="8">
    <source>
        <dbReference type="Proteomes" id="UP000600139"/>
    </source>
</evidence>
<feature type="signal peptide" evidence="6">
    <location>
        <begin position="1"/>
        <end position="20"/>
    </location>
</feature>
<feature type="compositionally biased region" description="Polar residues" evidence="5">
    <location>
        <begin position="234"/>
        <end position="245"/>
    </location>
</feature>
<dbReference type="Proteomes" id="UP000600139">
    <property type="component" value="Unassembled WGS sequence"/>
</dbReference>
<dbReference type="EMBL" id="JAENIK010000009">
    <property type="protein sequence ID" value="MBK1815706.1"/>
    <property type="molecule type" value="Genomic_DNA"/>
</dbReference>
<evidence type="ECO:0000256" key="3">
    <source>
        <dbReference type="ARBA" id="ARBA00022729"/>
    </source>
</evidence>
<protein>
    <submittedName>
        <fullName evidence="7">Uncharacterized protein</fullName>
    </submittedName>
</protein>
<keyword evidence="4" id="KW-0106">Calcium</keyword>
<dbReference type="SUPFAM" id="SSF103647">
    <property type="entry name" value="TSP type-3 repeat"/>
    <property type="match status" value="1"/>
</dbReference>
<dbReference type="PROSITE" id="PS00018">
    <property type="entry name" value="EF_HAND_1"/>
    <property type="match status" value="1"/>
</dbReference>
<feature type="compositionally biased region" description="Polar residues" evidence="5">
    <location>
        <begin position="737"/>
        <end position="748"/>
    </location>
</feature>
<feature type="compositionally biased region" description="Basic and acidic residues" evidence="5">
    <location>
        <begin position="251"/>
        <end position="261"/>
    </location>
</feature>
<dbReference type="InterPro" id="IPR018247">
    <property type="entry name" value="EF_Hand_1_Ca_BS"/>
</dbReference>
<dbReference type="RefSeq" id="WP_200350663.1">
    <property type="nucleotide sequence ID" value="NZ_BAABHZ010000008.1"/>
</dbReference>
<evidence type="ECO:0000256" key="5">
    <source>
        <dbReference type="SAM" id="MobiDB-lite"/>
    </source>
</evidence>
<accession>A0A934VB99</accession>
<keyword evidence="3 6" id="KW-0732">Signal</keyword>
<gene>
    <name evidence="7" type="ORF">JIN84_08765</name>
</gene>
<dbReference type="InterPro" id="IPR059100">
    <property type="entry name" value="TSP3_bac"/>
</dbReference>
<comment type="subcellular location">
    <subcellularLocation>
        <location evidence="1">Secreted</location>
    </subcellularLocation>
</comment>
<dbReference type="GO" id="GO:0005509">
    <property type="term" value="F:calcium ion binding"/>
    <property type="evidence" value="ECO:0007669"/>
    <property type="project" value="InterPro"/>
</dbReference>
<proteinExistence type="predicted"/>
<evidence type="ECO:0000256" key="6">
    <source>
        <dbReference type="SAM" id="SignalP"/>
    </source>
</evidence>
<dbReference type="InterPro" id="IPR028974">
    <property type="entry name" value="TSP_type-3_rpt"/>
</dbReference>
<evidence type="ECO:0000313" key="7">
    <source>
        <dbReference type="EMBL" id="MBK1815706.1"/>
    </source>
</evidence>
<comment type="caution">
    <text evidence="7">The sequence shown here is derived from an EMBL/GenBank/DDBJ whole genome shotgun (WGS) entry which is preliminary data.</text>
</comment>
<evidence type="ECO:0000256" key="1">
    <source>
        <dbReference type="ARBA" id="ARBA00004613"/>
    </source>
</evidence>
<feature type="compositionally biased region" description="Acidic residues" evidence="5">
    <location>
        <begin position="772"/>
        <end position="783"/>
    </location>
</feature>
<feature type="region of interest" description="Disordered" evidence="5">
    <location>
        <begin position="234"/>
        <end position="261"/>
    </location>
</feature>
<organism evidence="7 8">
    <name type="scientific">Luteolibacter yonseiensis</name>
    <dbReference type="NCBI Taxonomy" id="1144680"/>
    <lineage>
        <taxon>Bacteria</taxon>
        <taxon>Pseudomonadati</taxon>
        <taxon>Verrucomicrobiota</taxon>
        <taxon>Verrucomicrobiia</taxon>
        <taxon>Verrucomicrobiales</taxon>
        <taxon>Verrucomicrobiaceae</taxon>
        <taxon>Luteolibacter</taxon>
    </lineage>
</organism>
<dbReference type="Pfam" id="PF18884">
    <property type="entry name" value="TSP3_bac"/>
    <property type="match status" value="10"/>
</dbReference>
<name>A0A934VB99_9BACT</name>
<feature type="region of interest" description="Disordered" evidence="5">
    <location>
        <begin position="588"/>
        <end position="608"/>
    </location>
</feature>
<dbReference type="PANTHER" id="PTHR37467:SF1">
    <property type="entry name" value="EXPORTED CALCIUM-BINDING GLYCOPROTEIN"/>
    <property type="match status" value="1"/>
</dbReference>
<keyword evidence="2" id="KW-0964">Secreted</keyword>